<evidence type="ECO:0000256" key="1">
    <source>
        <dbReference type="SAM" id="MobiDB-lite"/>
    </source>
</evidence>
<evidence type="ECO:0008006" key="4">
    <source>
        <dbReference type="Google" id="ProtNLM"/>
    </source>
</evidence>
<name>A0A0G4GDR4_VITBC</name>
<accession>A0A0G4GDR4</accession>
<gene>
    <name evidence="2" type="ORF">Vbra_17508</name>
</gene>
<evidence type="ECO:0000313" key="3">
    <source>
        <dbReference type="Proteomes" id="UP000041254"/>
    </source>
</evidence>
<reference evidence="2 3" key="1">
    <citation type="submission" date="2014-11" db="EMBL/GenBank/DDBJ databases">
        <authorList>
            <person name="Zhu J."/>
            <person name="Qi W."/>
            <person name="Song R."/>
        </authorList>
    </citation>
    <scope>NUCLEOTIDE SEQUENCE [LARGE SCALE GENOMIC DNA]</scope>
</reference>
<evidence type="ECO:0000313" key="2">
    <source>
        <dbReference type="EMBL" id="CEM27532.1"/>
    </source>
</evidence>
<keyword evidence="3" id="KW-1185">Reference proteome</keyword>
<organism evidence="2 3">
    <name type="scientific">Vitrella brassicaformis (strain CCMP3155)</name>
    <dbReference type="NCBI Taxonomy" id="1169540"/>
    <lineage>
        <taxon>Eukaryota</taxon>
        <taxon>Sar</taxon>
        <taxon>Alveolata</taxon>
        <taxon>Colpodellida</taxon>
        <taxon>Vitrellaceae</taxon>
        <taxon>Vitrella</taxon>
    </lineage>
</organism>
<dbReference type="InParanoid" id="A0A0G4GDR4"/>
<proteinExistence type="predicted"/>
<dbReference type="VEuPathDB" id="CryptoDB:Vbra_17508"/>
<dbReference type="Proteomes" id="UP000041254">
    <property type="component" value="Unassembled WGS sequence"/>
</dbReference>
<dbReference type="EMBL" id="CDMY01000635">
    <property type="protein sequence ID" value="CEM27532.1"/>
    <property type="molecule type" value="Genomic_DNA"/>
</dbReference>
<feature type="compositionally biased region" description="Basic and acidic residues" evidence="1">
    <location>
        <begin position="1"/>
        <end position="15"/>
    </location>
</feature>
<feature type="region of interest" description="Disordered" evidence="1">
    <location>
        <begin position="1"/>
        <end position="25"/>
    </location>
</feature>
<sequence>MRTDVQPDTHRDHLPNPDPPSAVQKKKLNRRINSQIMDEATTPAVLQWLLETKLPQMDVRNAVAVVYRLAKDGTLHTPATPLMLASLFQHIHLPAADPQAVANLLWALAALKNRGLLRNERCREAISDLRRGLLDMLLARSSWERMRLQEVSMSVWGLARLNWAVDAAAISHAIRRVLGDFRSLKPKEMSTLAWALTTWRHQQHQRHDRRTAGMIVAFFRHVEHRILADGRRGILASYSHQAVANLLWSYCVHRGESQQLSAARSEAVLTALTKEVEQRGPHFSAADLPSVAWATLRETKRGEAVSSPSVERLQAALTRMLVGHHTHSLAFVAYVFAAEGEQSGPFFSEVSRWLISDYGGRLASVGDAAHIDVRDLQLGTFVEGFGRGAPVQELHHLWPAIGCYLLAMTCTHAPAADTQPPPDIPYAPSAAQMTALRMILTRLPMKDLSHIITGLAAASSRMDEHRQETEEVREFITQLAEDIKRVLMDRGNVLERGGGVVSGGAWGEHGEGQTDRSEAGGIQSAYWTVARVFGGLSALGQLDRKLFDHLAGLLMKII</sequence>
<protein>
    <recommendedName>
        <fullName evidence="4">FAST kinase leucine-rich domain-containing protein</fullName>
    </recommendedName>
</protein>
<dbReference type="AlphaFoldDB" id="A0A0G4GDR4"/>